<comment type="similarity">
    <text evidence="1 11">Belongs to the glycosyl hydrolase 1 family.</text>
</comment>
<comment type="catalytic activity">
    <reaction evidence="11">
        <text>Hydrolysis of terminal, non-reducing beta-D-glucosyl residues with release of beta-D-glucose.</text>
        <dbReference type="EC" id="3.2.1.21"/>
    </reaction>
</comment>
<feature type="active site" description="Proton donor" evidence="8">
    <location>
        <position position="180"/>
    </location>
</feature>
<evidence type="ECO:0000256" key="5">
    <source>
        <dbReference type="ARBA" id="ARBA00023277"/>
    </source>
</evidence>
<dbReference type="PRINTS" id="PR00131">
    <property type="entry name" value="GLHYDRLASE1"/>
</dbReference>
<feature type="binding site" evidence="9">
    <location>
        <position position="308"/>
    </location>
    <ligand>
        <name>substrate</name>
    </ligand>
</feature>
<dbReference type="SUPFAM" id="SSF51445">
    <property type="entry name" value="(Trans)glycosidases"/>
    <property type="match status" value="1"/>
</dbReference>
<evidence type="ECO:0000256" key="3">
    <source>
        <dbReference type="ARBA" id="ARBA00022801"/>
    </source>
</evidence>
<evidence type="ECO:0000256" key="4">
    <source>
        <dbReference type="ARBA" id="ARBA00023001"/>
    </source>
</evidence>
<feature type="binding site" evidence="9">
    <location>
        <position position="135"/>
    </location>
    <ligand>
        <name>substrate</name>
    </ligand>
</feature>
<accession>A0A2S0VUZ5</accession>
<evidence type="ECO:0000256" key="8">
    <source>
        <dbReference type="PIRSR" id="PIRSR617736-1"/>
    </source>
</evidence>
<reference evidence="12 13" key="1">
    <citation type="submission" date="2018-01" db="EMBL/GenBank/DDBJ databases">
        <title>Genome sequence of a Cantenovulum-like bacteria.</title>
        <authorList>
            <person name="Tan W.R."/>
            <person name="Lau N.-S."/>
            <person name="Go F."/>
            <person name="Amirul A.-A.A."/>
        </authorList>
    </citation>
    <scope>NUCLEOTIDE SEQUENCE [LARGE SCALE GENOMIC DNA]</scope>
    <source>
        <strain evidence="12 13">CCB-QB4</strain>
    </source>
</reference>
<name>A0A2S0VUZ5_9ALTE</name>
<organism evidence="12 13">
    <name type="scientific">Saccharobesus litoralis</name>
    <dbReference type="NCBI Taxonomy" id="2172099"/>
    <lineage>
        <taxon>Bacteria</taxon>
        <taxon>Pseudomonadati</taxon>
        <taxon>Pseudomonadota</taxon>
        <taxon>Gammaproteobacteria</taxon>
        <taxon>Alteromonadales</taxon>
        <taxon>Alteromonadaceae</taxon>
        <taxon>Saccharobesus</taxon>
    </lineage>
</organism>
<proteinExistence type="inferred from homology"/>
<keyword evidence="6 11" id="KW-0326">Glycosidase</keyword>
<keyword evidence="7" id="KW-0624">Polysaccharide degradation</keyword>
<sequence length="467" mass="54250">MPTVHTGKLYSQSKAKFPHLPNDFIVGTATSAYQIEGAWQDEGKGESIWDRFVHTAGKIKSAETADIACNHYHLVDDDVALLKYLGFDAYRFSISWPRILPNGTGQINQRGLDFYKRLLEQLHQHNITPFVTLYHWDLPQALQEQTGWANPECVNWFLEYVEVVQRELGELIPNWITFNEIFVNCVAGQFLGIHAPGRYNIWAHYQAMHNQMRSHGLSARLLKAAHPTSQVGVTLDLRPIYPLSSAQTDKDAVHFADLTMRRMLLDPILKGYYPQEHLDRAWMFMPNYSPQELADIHAPIDFIGVNNYSRDIVSYSPWFLGHNFMPSYTVHAPEQEYEENGKQYTAMGWEIYPDSLYEILMLLKDEYNNPKVYITENGAAFNDVLSRGRVHDTKRVDFYQRYMQSLSKAIDQGSNCAGYFAWSFLDNFEWHEGYKKRFGIVHVDYANQKRTIKDSGYWFRDLQASRR</sequence>
<evidence type="ECO:0000256" key="2">
    <source>
        <dbReference type="ARBA" id="ARBA00012744"/>
    </source>
</evidence>
<dbReference type="Proteomes" id="UP000244441">
    <property type="component" value="Chromosome"/>
</dbReference>
<evidence type="ECO:0000256" key="9">
    <source>
        <dbReference type="PIRSR" id="PIRSR617736-2"/>
    </source>
</evidence>
<evidence type="ECO:0000313" key="12">
    <source>
        <dbReference type="EMBL" id="AWB67920.1"/>
    </source>
</evidence>
<dbReference type="GO" id="GO:0030245">
    <property type="term" value="P:cellulose catabolic process"/>
    <property type="evidence" value="ECO:0007669"/>
    <property type="project" value="UniProtKB-KW"/>
</dbReference>
<dbReference type="Gene3D" id="3.20.20.80">
    <property type="entry name" value="Glycosidases"/>
    <property type="match status" value="1"/>
</dbReference>
<dbReference type="AlphaFoldDB" id="A0A2S0VUZ5"/>
<dbReference type="EMBL" id="CP026604">
    <property type="protein sequence ID" value="AWB67920.1"/>
    <property type="molecule type" value="Genomic_DNA"/>
</dbReference>
<feature type="binding site" evidence="9">
    <location>
        <begin position="429"/>
        <end position="430"/>
    </location>
    <ligand>
        <name>substrate</name>
    </ligand>
</feature>
<evidence type="ECO:0000256" key="11">
    <source>
        <dbReference type="RuleBase" id="RU361175"/>
    </source>
</evidence>
<keyword evidence="5" id="KW-0119">Carbohydrate metabolism</keyword>
<evidence type="ECO:0000256" key="7">
    <source>
        <dbReference type="ARBA" id="ARBA00023326"/>
    </source>
</evidence>
<feature type="binding site" evidence="9">
    <location>
        <position position="34"/>
    </location>
    <ligand>
        <name>substrate</name>
    </ligand>
</feature>
<evidence type="ECO:0000313" key="13">
    <source>
        <dbReference type="Proteomes" id="UP000244441"/>
    </source>
</evidence>
<keyword evidence="3 11" id="KW-0378">Hydrolase</keyword>
<keyword evidence="4" id="KW-0136">Cellulose degradation</keyword>
<dbReference type="KEGG" id="cate:C2869_16475"/>
<feature type="binding site" evidence="9">
    <location>
        <position position="179"/>
    </location>
    <ligand>
        <name>substrate</name>
    </ligand>
</feature>
<gene>
    <name evidence="12" type="ORF">C2869_16475</name>
</gene>
<feature type="binding site" evidence="9">
    <location>
        <position position="422"/>
    </location>
    <ligand>
        <name>substrate</name>
    </ligand>
</feature>
<evidence type="ECO:0000256" key="1">
    <source>
        <dbReference type="ARBA" id="ARBA00010838"/>
    </source>
</evidence>
<keyword evidence="13" id="KW-1185">Reference proteome</keyword>
<dbReference type="EC" id="3.2.1.21" evidence="2 11"/>
<dbReference type="NCBIfam" id="TIGR03356">
    <property type="entry name" value="BGL"/>
    <property type="match status" value="1"/>
</dbReference>
<protein>
    <recommendedName>
        <fullName evidence="2 11">Beta-glucosidase</fullName>
        <ecNumber evidence="2 11">3.2.1.21</ecNumber>
    </recommendedName>
</protein>
<dbReference type="InterPro" id="IPR018120">
    <property type="entry name" value="Glyco_hydro_1_AS"/>
</dbReference>
<dbReference type="InterPro" id="IPR001360">
    <property type="entry name" value="Glyco_hydro_1"/>
</dbReference>
<dbReference type="InterPro" id="IPR017853">
    <property type="entry name" value="GH"/>
</dbReference>
<dbReference type="FunFam" id="3.20.20.80:FF:000004">
    <property type="entry name" value="Beta-glucosidase 6-phospho-beta-glucosidase"/>
    <property type="match status" value="1"/>
</dbReference>
<dbReference type="GO" id="GO:0005829">
    <property type="term" value="C:cytosol"/>
    <property type="evidence" value="ECO:0007669"/>
    <property type="project" value="TreeGrafter"/>
</dbReference>
<dbReference type="PANTHER" id="PTHR10353:SF36">
    <property type="entry name" value="LP05116P"/>
    <property type="match status" value="1"/>
</dbReference>
<dbReference type="Pfam" id="PF00232">
    <property type="entry name" value="Glyco_hydro_1"/>
    <property type="match status" value="1"/>
</dbReference>
<feature type="active site" description="Nucleophile" evidence="8 10">
    <location>
        <position position="376"/>
    </location>
</feature>
<dbReference type="InterPro" id="IPR017736">
    <property type="entry name" value="Glyco_hydro_1_beta-glucosidase"/>
</dbReference>
<dbReference type="PROSITE" id="PS00572">
    <property type="entry name" value="GLYCOSYL_HYDROL_F1_1"/>
    <property type="match status" value="1"/>
</dbReference>
<dbReference type="PANTHER" id="PTHR10353">
    <property type="entry name" value="GLYCOSYL HYDROLASE"/>
    <property type="match status" value="1"/>
</dbReference>
<evidence type="ECO:0000256" key="6">
    <source>
        <dbReference type="ARBA" id="ARBA00023295"/>
    </source>
</evidence>
<dbReference type="GO" id="GO:0008422">
    <property type="term" value="F:beta-glucosidase activity"/>
    <property type="evidence" value="ECO:0007669"/>
    <property type="project" value="UniProtKB-EC"/>
</dbReference>
<evidence type="ECO:0000256" key="10">
    <source>
        <dbReference type="PROSITE-ProRule" id="PRU10055"/>
    </source>
</evidence>